<reference evidence="1 2" key="1">
    <citation type="submission" date="2019-12" db="EMBL/GenBank/DDBJ databases">
        <title>Genomic-based taxomic classification of the family Erythrobacteraceae.</title>
        <authorList>
            <person name="Xu L."/>
        </authorList>
    </citation>
    <scope>NUCLEOTIDE SEQUENCE [LARGE SCALE GENOMIC DNA]</scope>
    <source>
        <strain evidence="1 2">DSM 18604</strain>
    </source>
</reference>
<organism evidence="1 2">
    <name type="scientific">Altericroceibacterium indicum</name>
    <dbReference type="NCBI Taxonomy" id="374177"/>
    <lineage>
        <taxon>Bacteria</taxon>
        <taxon>Pseudomonadati</taxon>
        <taxon>Pseudomonadota</taxon>
        <taxon>Alphaproteobacteria</taxon>
        <taxon>Sphingomonadales</taxon>
        <taxon>Erythrobacteraceae</taxon>
        <taxon>Altericroceibacterium</taxon>
    </lineage>
</organism>
<dbReference type="EMBL" id="WTYQ01000003">
    <property type="protein sequence ID" value="MXP26497.1"/>
    <property type="molecule type" value="Genomic_DNA"/>
</dbReference>
<name>A0A845AAG9_9SPHN</name>
<evidence type="ECO:0000313" key="2">
    <source>
        <dbReference type="Proteomes" id="UP000460561"/>
    </source>
</evidence>
<dbReference type="AlphaFoldDB" id="A0A845AAG9"/>
<sequence>MAVKKVHLLLKTRVPEFMFNPGRKDGIVLPASKARSRITIKPVSPEKDEHGHHLGINARVARYFSATSEQFSYVQNFIHRRLKPYGESGLAFPLEHKDVTVVDGDGNIQKGMTFWYDWLPADIRQILEQQESEMWHELFRFLRLLRWHQNEPFPLPKQDDHSLYWRTASSGHYDLLPPRSSSFSGPTLGGIKWETDDQAEMRALWRSKTAEEPLAHELRSEAELIKVTSPRSALLMAASALEVGVKGHISRVAPVVEWLAFNVPSPPVHKVLRDYLPDIHASNARKLDWEKVKKLFNSCQIVGEDRNKLAHAGYTPDQEVIDRHLITVSDVLYVLDYLEGHDWVTEHVSDSTRNKLGWRSARNPRGFVLMKSGPSA</sequence>
<evidence type="ECO:0000313" key="1">
    <source>
        <dbReference type="EMBL" id="MXP26497.1"/>
    </source>
</evidence>
<evidence type="ECO:0008006" key="3">
    <source>
        <dbReference type="Google" id="ProtNLM"/>
    </source>
</evidence>
<comment type="caution">
    <text evidence="1">The sequence shown here is derived from an EMBL/GenBank/DDBJ whole genome shotgun (WGS) entry which is preliminary data.</text>
</comment>
<proteinExistence type="predicted"/>
<dbReference type="Proteomes" id="UP000460561">
    <property type="component" value="Unassembled WGS sequence"/>
</dbReference>
<protein>
    <recommendedName>
        <fullName evidence="3">ApeA N-terminal domain-containing protein</fullName>
    </recommendedName>
</protein>
<keyword evidence="2" id="KW-1185">Reference proteome</keyword>
<gene>
    <name evidence="1" type="ORF">GRI39_10645</name>
</gene>
<accession>A0A845AAG9</accession>
<dbReference type="OrthoDB" id="8477931at2"/>
<dbReference type="RefSeq" id="WP_160739664.1">
    <property type="nucleotide sequence ID" value="NZ_WTYQ01000003.1"/>
</dbReference>